<dbReference type="FunCoup" id="A0A317XWF0">
    <property type="interactions" value="433"/>
</dbReference>
<evidence type="ECO:0000256" key="3">
    <source>
        <dbReference type="ARBA" id="ARBA00022448"/>
    </source>
</evidence>
<evidence type="ECO:0000256" key="1">
    <source>
        <dbReference type="ARBA" id="ARBA00004123"/>
    </source>
</evidence>
<organism evidence="6 7">
    <name type="scientific">Testicularia cyperi</name>
    <dbReference type="NCBI Taxonomy" id="1882483"/>
    <lineage>
        <taxon>Eukaryota</taxon>
        <taxon>Fungi</taxon>
        <taxon>Dikarya</taxon>
        <taxon>Basidiomycota</taxon>
        <taxon>Ustilaginomycotina</taxon>
        <taxon>Ustilaginomycetes</taxon>
        <taxon>Ustilaginales</taxon>
        <taxon>Anthracoideaceae</taxon>
        <taxon>Testicularia</taxon>
    </lineage>
</organism>
<accession>A0A317XWF0</accession>
<protein>
    <recommendedName>
        <fullName evidence="8">Nucleoporin</fullName>
    </recommendedName>
</protein>
<evidence type="ECO:0000256" key="5">
    <source>
        <dbReference type="SAM" id="MobiDB-lite"/>
    </source>
</evidence>
<reference evidence="6 7" key="1">
    <citation type="journal article" date="2018" name="Mol. Biol. Evol.">
        <title>Broad Genomic Sampling Reveals a Smut Pathogenic Ancestry of the Fungal Clade Ustilaginomycotina.</title>
        <authorList>
            <person name="Kijpornyongpan T."/>
            <person name="Mondo S.J."/>
            <person name="Barry K."/>
            <person name="Sandor L."/>
            <person name="Lee J."/>
            <person name="Lipzen A."/>
            <person name="Pangilinan J."/>
            <person name="LaButti K."/>
            <person name="Hainaut M."/>
            <person name="Henrissat B."/>
            <person name="Grigoriev I.V."/>
            <person name="Spatafora J.W."/>
            <person name="Aime M.C."/>
        </authorList>
    </citation>
    <scope>NUCLEOTIDE SEQUENCE [LARGE SCALE GENOMIC DNA]</scope>
    <source>
        <strain evidence="6 7">MCA 3645</strain>
    </source>
</reference>
<dbReference type="GO" id="GO:0006999">
    <property type="term" value="P:nuclear pore organization"/>
    <property type="evidence" value="ECO:0007669"/>
    <property type="project" value="TreeGrafter"/>
</dbReference>
<dbReference type="Proteomes" id="UP000246740">
    <property type="component" value="Unassembled WGS sequence"/>
</dbReference>
<keyword evidence="3" id="KW-0813">Transport</keyword>
<dbReference type="PANTHER" id="PTHR31344">
    <property type="entry name" value="NUCLEAR PORE COMPLEX PROTEIN NUP205"/>
    <property type="match status" value="1"/>
</dbReference>
<keyword evidence="4" id="KW-0539">Nucleus</keyword>
<dbReference type="InterPro" id="IPR021827">
    <property type="entry name" value="Nup186/Nup192/Nup205"/>
</dbReference>
<dbReference type="PANTHER" id="PTHR31344:SF0">
    <property type="entry name" value="NUCLEAR PORE COMPLEX PROTEIN NUP205"/>
    <property type="match status" value="1"/>
</dbReference>
<evidence type="ECO:0000313" key="7">
    <source>
        <dbReference type="Proteomes" id="UP000246740"/>
    </source>
</evidence>
<gene>
    <name evidence="6" type="ORF">BCV70DRAFT_198714</name>
</gene>
<dbReference type="EMBL" id="KZ819189">
    <property type="protein sequence ID" value="PWZ02432.1"/>
    <property type="molecule type" value="Genomic_DNA"/>
</dbReference>
<feature type="compositionally biased region" description="Low complexity" evidence="5">
    <location>
        <begin position="448"/>
        <end position="467"/>
    </location>
</feature>
<name>A0A317XWF0_9BASI</name>
<dbReference type="OrthoDB" id="2019644at2759"/>
<comment type="subcellular location">
    <subcellularLocation>
        <location evidence="1">Nucleus</location>
    </subcellularLocation>
</comment>
<feature type="region of interest" description="Disordered" evidence="5">
    <location>
        <begin position="448"/>
        <end position="470"/>
    </location>
</feature>
<evidence type="ECO:0000256" key="2">
    <source>
        <dbReference type="ARBA" id="ARBA00005892"/>
    </source>
</evidence>
<dbReference type="Pfam" id="PF11894">
    <property type="entry name" value="Nup192"/>
    <property type="match status" value="1"/>
</dbReference>
<dbReference type="GO" id="GO:0017056">
    <property type="term" value="F:structural constituent of nuclear pore"/>
    <property type="evidence" value="ECO:0007669"/>
    <property type="project" value="TreeGrafter"/>
</dbReference>
<comment type="similarity">
    <text evidence="2">Belongs to the NUP186/NUP192/NUP205 family.</text>
</comment>
<evidence type="ECO:0000313" key="6">
    <source>
        <dbReference type="EMBL" id="PWZ02432.1"/>
    </source>
</evidence>
<dbReference type="InParanoid" id="A0A317XWF0"/>
<feature type="region of interest" description="Disordered" evidence="5">
    <location>
        <begin position="201"/>
        <end position="220"/>
    </location>
</feature>
<sequence length="2376" mass="255833">MVLGPAASSSSASSASPSGGMAVFEPSRFERIHRVINEAASNPLRLSRSNDWFVAIDRNRAHLADLGRVRPPSDVQRKELEAGKITIDGKTQQLNADFAQQSLLLSRELAVSEHYAASLLQHGLAGRAKWARPAVEVACILYHREKLALLACLKDLIRNALTMPFEQEPEAQRMGFKMEQLVETLVSIQTTLPASSIATATTTTTTISSSTSTTSAGSKSSVNLPERVLAEIDAVKYATARVKASLESPSSSTHGIQTHTSSFLGLGSAQSAQQQQQQTASAAVGRLGDEIQLERLGWLREERRELGHILYLLSISSLLSTSNIAALLRWLAAVSAESYDEMTIYVLTALLGSIDTSPDARDAMAERASRGAGRTTVDSLLDDDAFITATQAQIAKAKWNLGELNSAVALQWSIFLVEAFSRNPTLRSQLSISEDDIQDLVLQSITGSPLSTSSSSSASIAKPASTSGPQHGPTGGAFVFLVVRILAFRQKALDVLYGQEEAAGAEAEAAAEVADANGWEEEVDTEFREYVIQQVQSLTFGVTSIMLPMLRRIQRSEEDAAYALSRGTNMRAGVPLPKERRYDIEALFDLVALLCRARPEAGLSLWVGPDNRTTRFLAWAIDVREPGHQRALLNMLAAMSSGPQSASQAYALLDQESVQNSGGAGLGEGPLVSWSRLFEWITYYIDTFHQTLSNGTFHPSSYNSVAMPKNEETLLIGFVRLLRNVVYFSSPARDALLQNGNYNALDKLFSLLTCPVPVELKASILDALAAFAHPGSAQGARFSSIATQLWDRLDACGLVSLDEANRRSNAGTISTPAHFGPAFRPMASKGVLYELENFEAPLRTFPGSTSFVNFLKALVQLPSPSDRAVSAMLSNSNPAIGSNPFVSISTFDSQTMQQQQLQQSQLQHQQQQRAQQQKLGRSVEPYVNFVIDQVFLQARTREYAEPAEQWRVVSSCLDFIDRSLRSYDLVSLLRNAESTDTFSDAGVLAQLASHPGFFIMKRLLTGSKLVGELLGILVPGSGLAAFEAVNQNRASTLFYGSSVRHVLAILERVLRYQDAFVQVLVPTLVDAAAGGVHLSIDVTNRVGNPGAYTSFDVQLLHAHESVVQIALLINCVRDDIALLSVRLLSLIAQTTAFSAVDRFGEMGYRRKMNRLVGLLEMSDEAERVKAGYVGRLEAEPSADADPKAIEALLALTSGGDGTLQDSDVDSTFDGIDGPGGVAIDVVEAIQMAILDLFLISTEASRSAPNLAHLLLGYDLRAVRPEEQVIVDPDAQTSPPSALHTILALLRPDDDGSTSGLLSLAERSPGFAEKCYALVLRLGTHPFTSSATLRYLRTKEDFVVQQIRTLSLVPAERTALSSSPSAVGVVQFTDGQMLETSVDRVIASLRIRASLLELTALELHSLLNAGTPARAARVVAALFSSGATIGGGGFAGDESADGEDMLFGSTERDFRFGNPGGEVRTFGGVRFLELLQSLDFEWQDDREALGRDIHIITPEQLEVAKRADAATGPRLYDLKAVLAVLLREKTLLQQNGSLNDAGQTESFLQQSAAVLQWASAQNAKKSVAFSRRRVLQAWRHALDMVLARATGLLRVENRSTLMFDCLSELLPRISAPSNEVILDTPSADLVAGAVLSLLTSLRQHRVEMTTGAFDLDSADSLPVDRLIATLRALIDSILRLETTTLARGNLYSALINFLQLVKASQSSGDSSTGNGGAGDDASLSAFDRDETMSMGGFSSTTTNAAAFGGRAASGSLDARTRALLLSHAERLIDVLGRDALDASDLSKTIAFTLLDQVCALDSAATHHSATRRSGSKCLELLERRGFIRSFVVALRDSDQALQEVLRPDPSSLNAIYVYEARLAFFNRIAQTREGAEKLLGARIFDVLAQSDYLAARPDQDQDFVDLDSFLPAATERYNALLTPVLQLSTSILASTSIAVTGLASATGTYGSTKALAATSSHAAPRHAVSLLTAHRDAFLAVLSAPLQEFCSLSQLGQAHLVVSLFVFVLPMLDDDALLPPSPLAPFHTALLAFAAAYLQTGAKSGRVVPNSDAEREEASTPAAASTSRLLRSANDAVSGAVESESAFDAKVAAQLVRVQMALLSYLEGASDARGNAPARIRPVLIPSLAAYRERVRAANGGGAGKYGYAEHDEDGDASGTGYLRNQRAFSVGSNVPSLGTLVAALDTFADAVNRDLQKLEEYEAILDNVDEVRQDELDDVVRDVLRTDVAGDLAPMQRRSIAVRELRSRKTALRASSATKLDAMELFLVLLIRHIELFSTLGEALEQKRPSSTILPASLTGATLQHRQGTPGSASNGGANYDRTALLQGLAERLLPVVEEKIGYLSLPPSLVANARERQSFLQMAGRRLASLLSEES</sequence>
<feature type="region of interest" description="Disordered" evidence="5">
    <location>
        <begin position="2045"/>
        <end position="2066"/>
    </location>
</feature>
<keyword evidence="7" id="KW-1185">Reference proteome</keyword>
<evidence type="ECO:0008006" key="8">
    <source>
        <dbReference type="Google" id="ProtNLM"/>
    </source>
</evidence>
<feature type="region of interest" description="Disordered" evidence="5">
    <location>
        <begin position="1"/>
        <end position="20"/>
    </location>
</feature>
<dbReference type="GO" id="GO:0044611">
    <property type="term" value="C:nuclear pore inner ring"/>
    <property type="evidence" value="ECO:0007669"/>
    <property type="project" value="TreeGrafter"/>
</dbReference>
<proteinExistence type="inferred from homology"/>
<feature type="compositionally biased region" description="Low complexity" evidence="5">
    <location>
        <begin position="1"/>
        <end position="18"/>
    </location>
</feature>
<evidence type="ECO:0000256" key="4">
    <source>
        <dbReference type="ARBA" id="ARBA00023242"/>
    </source>
</evidence>
<dbReference type="STRING" id="1882483.A0A317XWF0"/>